<dbReference type="PANTHER" id="PTHR42767">
    <property type="entry name" value="ENDO-BETA-1,6-GALACTANASE"/>
    <property type="match status" value="1"/>
</dbReference>
<dbReference type="PANTHER" id="PTHR42767:SF1">
    <property type="entry name" value="ENDO-BETA-1,6-GALACTANASE-LIKE DOMAIN-CONTAINING PROTEIN"/>
    <property type="match status" value="1"/>
</dbReference>
<dbReference type="AlphaFoldDB" id="A0A409X007"/>
<dbReference type="Pfam" id="PF14587">
    <property type="entry name" value="Glyco_hydr_30_2"/>
    <property type="match status" value="1"/>
</dbReference>
<feature type="signal peptide" evidence="1">
    <location>
        <begin position="1"/>
        <end position="23"/>
    </location>
</feature>
<dbReference type="EMBL" id="NHYD01002926">
    <property type="protein sequence ID" value="PPQ84118.1"/>
    <property type="molecule type" value="Genomic_DNA"/>
</dbReference>
<feature type="chain" id="PRO_5019433247" description="Endo-beta-1,6-galactanase-like domain-containing protein" evidence="1">
    <location>
        <begin position="24"/>
        <end position="482"/>
    </location>
</feature>
<feature type="domain" description="Endo-beta-1,6-galactanase-like" evidence="2">
    <location>
        <begin position="28"/>
        <end position="269"/>
    </location>
</feature>
<protein>
    <recommendedName>
        <fullName evidence="2">Endo-beta-1,6-galactanase-like domain-containing protein</fullName>
    </recommendedName>
</protein>
<dbReference type="SUPFAM" id="SSF51445">
    <property type="entry name" value="(Trans)glycosidases"/>
    <property type="match status" value="1"/>
</dbReference>
<keyword evidence="1" id="KW-0732">Signal</keyword>
<comment type="caution">
    <text evidence="3">The sequence shown here is derived from an EMBL/GenBank/DDBJ whole genome shotgun (WGS) entry which is preliminary data.</text>
</comment>
<proteinExistence type="predicted"/>
<keyword evidence="4" id="KW-1185">Reference proteome</keyword>
<name>A0A409X007_PSICY</name>
<evidence type="ECO:0000313" key="3">
    <source>
        <dbReference type="EMBL" id="PPQ84118.1"/>
    </source>
</evidence>
<reference evidence="3 4" key="1">
    <citation type="journal article" date="2018" name="Evol. Lett.">
        <title>Horizontal gene cluster transfer increased hallucinogenic mushroom diversity.</title>
        <authorList>
            <person name="Reynolds H.T."/>
            <person name="Vijayakumar V."/>
            <person name="Gluck-Thaler E."/>
            <person name="Korotkin H.B."/>
            <person name="Matheny P.B."/>
            <person name="Slot J.C."/>
        </authorList>
    </citation>
    <scope>NUCLEOTIDE SEQUENCE [LARGE SCALE GENOMIC DNA]</scope>
    <source>
        <strain evidence="3 4">2631</strain>
    </source>
</reference>
<dbReference type="OrthoDB" id="2012278at2759"/>
<evidence type="ECO:0000256" key="1">
    <source>
        <dbReference type="SAM" id="SignalP"/>
    </source>
</evidence>
<dbReference type="GO" id="GO:0004553">
    <property type="term" value="F:hydrolase activity, hydrolyzing O-glycosyl compounds"/>
    <property type="evidence" value="ECO:0007669"/>
    <property type="project" value="InterPro"/>
</dbReference>
<gene>
    <name evidence="3" type="ORF">CVT25_003331</name>
</gene>
<dbReference type="InParanoid" id="A0A409X007"/>
<dbReference type="InterPro" id="IPR039514">
    <property type="entry name" value="6GAL-like"/>
</dbReference>
<dbReference type="InterPro" id="IPR039743">
    <property type="entry name" value="6GAL/EXGAL"/>
</dbReference>
<sequence length="482" mass="53308">MLLCYKSLLVLVSTGLIGSPVVADLTSTIDPTSNRGSWNGWGVSLAWWGKIFGTRDDLADIFFTRNSVSYNGSTLPGLGLNIVRYNAGASGSNTYNGTSMASNSILPSRKIDGYWINWGSSDPTSSSWNWSLDPNQRSMMSKAKSRGANHFELFSNSPMWWMCANHNPAGAKGGGENIQSWNIANHSVYLATIAKYAQSNWGITFTSVEPFNEPSSNWWTDTNNQEGSFFSIATQKTVISSLRTELNNRGLQSTLVATSDENTYDLATSTWNSFDSTTRNNVGRINVHGYQETGGRRDLLYSAAQSAGREIWNTEYGDSDATGKLLAQDLLLDFNWLHPTAWTYWQAIDTSGWGLIVGNLEGNSLSSVAKKFYVLAHFTRHIREGMRILDTGSDNVAAAYDSTNQKLVIVAANFDSTQYLNFDLSKFSKRPSDGTVIPRWSTHMDSSENYATYSDTVMSGTKFWSNFEQDVVQTFEVSGVSL</sequence>
<evidence type="ECO:0000313" key="4">
    <source>
        <dbReference type="Proteomes" id="UP000283269"/>
    </source>
</evidence>
<evidence type="ECO:0000259" key="2">
    <source>
        <dbReference type="Pfam" id="PF14587"/>
    </source>
</evidence>
<dbReference type="STRING" id="93625.A0A409X007"/>
<organism evidence="3 4">
    <name type="scientific">Psilocybe cyanescens</name>
    <dbReference type="NCBI Taxonomy" id="93625"/>
    <lineage>
        <taxon>Eukaryota</taxon>
        <taxon>Fungi</taxon>
        <taxon>Dikarya</taxon>
        <taxon>Basidiomycota</taxon>
        <taxon>Agaricomycotina</taxon>
        <taxon>Agaricomycetes</taxon>
        <taxon>Agaricomycetidae</taxon>
        <taxon>Agaricales</taxon>
        <taxon>Agaricineae</taxon>
        <taxon>Strophariaceae</taxon>
        <taxon>Psilocybe</taxon>
    </lineage>
</organism>
<dbReference type="Gene3D" id="3.20.20.80">
    <property type="entry name" value="Glycosidases"/>
    <property type="match status" value="1"/>
</dbReference>
<dbReference type="Proteomes" id="UP000283269">
    <property type="component" value="Unassembled WGS sequence"/>
</dbReference>
<accession>A0A409X007</accession>
<dbReference type="InterPro" id="IPR017853">
    <property type="entry name" value="GH"/>
</dbReference>